<dbReference type="EMBL" id="QCXQ01000002">
    <property type="protein sequence ID" value="PWF99928.1"/>
    <property type="molecule type" value="Genomic_DNA"/>
</dbReference>
<accession>A0A2V1MY65</accession>
<comment type="caution">
    <text evidence="1">The sequence shown here is derived from an EMBL/GenBank/DDBJ whole genome shotgun (WGS) entry which is preliminary data.</text>
</comment>
<protein>
    <submittedName>
        <fullName evidence="1">Uncharacterized protein</fullName>
    </submittedName>
</protein>
<gene>
    <name evidence="1" type="ORF">DCM90_02960</name>
</gene>
<sequence>MLVGVEVLLLLEFDVEPLLDVVLLSLLEVDIDSLFDVDILSLLEVDVDLLIETDSLLLVEAFSLADVLDVSELEVEELADLLVVLPLVDAFVEVAGIVSLCLVAKILSS</sequence>
<proteinExistence type="predicted"/>
<dbReference type="RefSeq" id="WP_109249878.1">
    <property type="nucleotide sequence ID" value="NZ_QCXQ01000002.1"/>
</dbReference>
<keyword evidence="2" id="KW-1185">Reference proteome</keyword>
<evidence type="ECO:0000313" key="2">
    <source>
        <dbReference type="Proteomes" id="UP000245080"/>
    </source>
</evidence>
<reference evidence="1 2" key="1">
    <citation type="journal article" date="2018" name="Int. J. Syst. Evol. Microbiol.">
        <title>Lactobacillus bambusae sp. nov., isolated from a traditional fermented Ma-bamboo shoots of Taiwan.</title>
        <authorList>
            <person name="Wang L.-T."/>
        </authorList>
    </citation>
    <scope>NUCLEOTIDE SEQUENCE [LARGE SCALE GENOMIC DNA]</scope>
    <source>
        <strain evidence="1 2">BS-W1</strain>
    </source>
</reference>
<evidence type="ECO:0000313" key="1">
    <source>
        <dbReference type="EMBL" id="PWF99928.1"/>
    </source>
</evidence>
<dbReference type="AlphaFoldDB" id="A0A2V1MY65"/>
<name>A0A2V1MY65_9LACO</name>
<organism evidence="1 2">
    <name type="scientific">Levilactobacillus bambusae</name>
    <dbReference type="NCBI Taxonomy" id="2024736"/>
    <lineage>
        <taxon>Bacteria</taxon>
        <taxon>Bacillati</taxon>
        <taxon>Bacillota</taxon>
        <taxon>Bacilli</taxon>
        <taxon>Lactobacillales</taxon>
        <taxon>Lactobacillaceae</taxon>
        <taxon>Levilactobacillus</taxon>
    </lineage>
</organism>
<dbReference type="Proteomes" id="UP000245080">
    <property type="component" value="Unassembled WGS sequence"/>
</dbReference>